<feature type="non-terminal residue" evidence="2">
    <location>
        <position position="90"/>
    </location>
</feature>
<dbReference type="Gene3D" id="1.10.340.70">
    <property type="match status" value="1"/>
</dbReference>
<organism evidence="2 5">
    <name type="scientific">Dendrothele bispora (strain CBS 962.96)</name>
    <dbReference type="NCBI Taxonomy" id="1314807"/>
    <lineage>
        <taxon>Eukaryota</taxon>
        <taxon>Fungi</taxon>
        <taxon>Dikarya</taxon>
        <taxon>Basidiomycota</taxon>
        <taxon>Agaricomycotina</taxon>
        <taxon>Agaricomycetes</taxon>
        <taxon>Agaricomycetidae</taxon>
        <taxon>Agaricales</taxon>
        <taxon>Agaricales incertae sedis</taxon>
        <taxon>Dendrothele</taxon>
    </lineage>
</organism>
<reference evidence="2 5" key="1">
    <citation type="journal article" date="2019" name="Nat. Ecol. Evol.">
        <title>Megaphylogeny resolves global patterns of mushroom evolution.</title>
        <authorList>
            <person name="Varga T."/>
            <person name="Krizsan K."/>
            <person name="Foldi C."/>
            <person name="Dima B."/>
            <person name="Sanchez-Garcia M."/>
            <person name="Sanchez-Ramirez S."/>
            <person name="Szollosi G.J."/>
            <person name="Szarkandi J.G."/>
            <person name="Papp V."/>
            <person name="Albert L."/>
            <person name="Andreopoulos W."/>
            <person name="Angelini C."/>
            <person name="Antonin V."/>
            <person name="Barry K.W."/>
            <person name="Bougher N.L."/>
            <person name="Buchanan P."/>
            <person name="Buyck B."/>
            <person name="Bense V."/>
            <person name="Catcheside P."/>
            <person name="Chovatia M."/>
            <person name="Cooper J."/>
            <person name="Damon W."/>
            <person name="Desjardin D."/>
            <person name="Finy P."/>
            <person name="Geml J."/>
            <person name="Haridas S."/>
            <person name="Hughes K."/>
            <person name="Justo A."/>
            <person name="Karasinski D."/>
            <person name="Kautmanova I."/>
            <person name="Kiss B."/>
            <person name="Kocsube S."/>
            <person name="Kotiranta H."/>
            <person name="LaButti K.M."/>
            <person name="Lechner B.E."/>
            <person name="Liimatainen K."/>
            <person name="Lipzen A."/>
            <person name="Lukacs Z."/>
            <person name="Mihaltcheva S."/>
            <person name="Morgado L.N."/>
            <person name="Niskanen T."/>
            <person name="Noordeloos M.E."/>
            <person name="Ohm R.A."/>
            <person name="Ortiz-Santana B."/>
            <person name="Ovrebo C."/>
            <person name="Racz N."/>
            <person name="Riley R."/>
            <person name="Savchenko A."/>
            <person name="Shiryaev A."/>
            <person name="Soop K."/>
            <person name="Spirin V."/>
            <person name="Szebenyi C."/>
            <person name="Tomsovsky M."/>
            <person name="Tulloss R.E."/>
            <person name="Uehling J."/>
            <person name="Grigoriev I.V."/>
            <person name="Vagvolgyi C."/>
            <person name="Papp T."/>
            <person name="Martin F.M."/>
            <person name="Miettinen O."/>
            <person name="Hibbett D.S."/>
            <person name="Nagy L.G."/>
        </authorList>
    </citation>
    <scope>NUCLEOTIDE SEQUENCE [LARGE SCALE GENOMIC DNA]</scope>
    <source>
        <strain evidence="2 5">CBS 962.96</strain>
    </source>
</reference>
<keyword evidence="5" id="KW-1185">Reference proteome</keyword>
<evidence type="ECO:0000313" key="5">
    <source>
        <dbReference type="Proteomes" id="UP000297245"/>
    </source>
</evidence>
<dbReference type="EMBL" id="ML179680">
    <property type="protein sequence ID" value="THU83188.1"/>
    <property type="molecule type" value="Genomic_DNA"/>
</dbReference>
<evidence type="ECO:0000259" key="1">
    <source>
        <dbReference type="Pfam" id="PF17921"/>
    </source>
</evidence>
<dbReference type="Proteomes" id="UP000297245">
    <property type="component" value="Unassembled WGS sequence"/>
</dbReference>
<protein>
    <recommendedName>
        <fullName evidence="1">Integrase zinc-binding domain-containing protein</fullName>
    </recommendedName>
</protein>
<dbReference type="AlphaFoldDB" id="A0A4S8KT40"/>
<sequence length="90" mass="9896">MVLVPTSLTEARSIISNLHVDLGHLGTNAVSTALRERVWMPYSTELVQQVVATCDQCQFTKREPGVTQPLHPLPRVNVGDIVAFDFIGPL</sequence>
<dbReference type="OrthoDB" id="115435at2759"/>
<dbReference type="EMBL" id="ML180094">
    <property type="protein sequence ID" value="THU79004.1"/>
    <property type="molecule type" value="Genomic_DNA"/>
</dbReference>
<name>A0A4S8KT40_DENBC</name>
<proteinExistence type="predicted"/>
<feature type="domain" description="Integrase zinc-binding" evidence="1">
    <location>
        <begin position="10"/>
        <end position="62"/>
    </location>
</feature>
<evidence type="ECO:0000313" key="2">
    <source>
        <dbReference type="EMBL" id="THU79004.1"/>
    </source>
</evidence>
<dbReference type="Pfam" id="PF17921">
    <property type="entry name" value="Integrase_H2C2"/>
    <property type="match status" value="1"/>
</dbReference>
<gene>
    <name evidence="4" type="ORF">K435DRAFT_779719</name>
    <name evidence="3" type="ORF">K435DRAFT_784297</name>
    <name evidence="2" type="ORF">K435DRAFT_785996</name>
</gene>
<evidence type="ECO:0000313" key="4">
    <source>
        <dbReference type="EMBL" id="THU93726.1"/>
    </source>
</evidence>
<dbReference type="InterPro" id="IPR041588">
    <property type="entry name" value="Integrase_H2C2"/>
</dbReference>
<dbReference type="EMBL" id="ML179241">
    <property type="protein sequence ID" value="THU93726.1"/>
    <property type="molecule type" value="Genomic_DNA"/>
</dbReference>
<evidence type="ECO:0000313" key="3">
    <source>
        <dbReference type="EMBL" id="THU83188.1"/>
    </source>
</evidence>
<accession>A0A4S8KT40</accession>